<gene>
    <name evidence="9" type="ORF">J2S07_001853</name>
</gene>
<dbReference type="PANTHER" id="PTHR47268:SF4">
    <property type="entry name" value="ACYLPHOSPHATASE"/>
    <property type="match status" value="1"/>
</dbReference>
<dbReference type="InterPro" id="IPR017968">
    <property type="entry name" value="Acylphosphatase_CS"/>
</dbReference>
<name>A0ABT9V3L3_9BACL</name>
<evidence type="ECO:0000256" key="6">
    <source>
        <dbReference type="RuleBase" id="RU000553"/>
    </source>
</evidence>
<reference evidence="9 10" key="1">
    <citation type="submission" date="2023-07" db="EMBL/GenBank/DDBJ databases">
        <title>Genomic Encyclopedia of Type Strains, Phase IV (KMG-IV): sequencing the most valuable type-strain genomes for metagenomic binning, comparative biology and taxonomic classification.</title>
        <authorList>
            <person name="Goeker M."/>
        </authorList>
    </citation>
    <scope>NUCLEOTIDE SEQUENCE [LARGE SCALE GENOMIC DNA]</scope>
    <source>
        <strain evidence="9 10">DSM 23948</strain>
    </source>
</reference>
<dbReference type="GO" id="GO:0003998">
    <property type="term" value="F:acylphosphatase activity"/>
    <property type="evidence" value="ECO:0007669"/>
    <property type="project" value="UniProtKB-EC"/>
</dbReference>
<feature type="active site" evidence="5">
    <location>
        <position position="36"/>
    </location>
</feature>
<evidence type="ECO:0000313" key="9">
    <source>
        <dbReference type="EMBL" id="MDQ0155548.1"/>
    </source>
</evidence>
<dbReference type="PROSITE" id="PS00151">
    <property type="entry name" value="ACYLPHOSPHATASE_2"/>
    <property type="match status" value="1"/>
</dbReference>
<dbReference type="InterPro" id="IPR036046">
    <property type="entry name" value="Acylphosphatase-like_dom_sf"/>
</dbReference>
<protein>
    <recommendedName>
        <fullName evidence="3 5">Acylphosphatase</fullName>
        <ecNumber evidence="2 5">3.6.1.7</ecNumber>
    </recommendedName>
</protein>
<evidence type="ECO:0000259" key="8">
    <source>
        <dbReference type="PROSITE" id="PS51160"/>
    </source>
</evidence>
<proteinExistence type="inferred from homology"/>
<dbReference type="PANTHER" id="PTHR47268">
    <property type="entry name" value="ACYLPHOSPHATASE"/>
    <property type="match status" value="1"/>
</dbReference>
<dbReference type="SUPFAM" id="SSF54975">
    <property type="entry name" value="Acylphosphatase/BLUF domain-like"/>
    <property type="match status" value="1"/>
</dbReference>
<comment type="similarity">
    <text evidence="1 7">Belongs to the acylphosphatase family.</text>
</comment>
<evidence type="ECO:0000256" key="4">
    <source>
        <dbReference type="ARBA" id="ARBA00047645"/>
    </source>
</evidence>
<dbReference type="PROSITE" id="PS00150">
    <property type="entry name" value="ACYLPHOSPHATASE_1"/>
    <property type="match status" value="1"/>
</dbReference>
<organism evidence="9 10">
    <name type="scientific">Anoxybacillus andreesenii</name>
    <dbReference type="NCBI Taxonomy" id="1325932"/>
    <lineage>
        <taxon>Bacteria</taxon>
        <taxon>Bacillati</taxon>
        <taxon>Bacillota</taxon>
        <taxon>Bacilli</taxon>
        <taxon>Bacillales</taxon>
        <taxon>Anoxybacillaceae</taxon>
        <taxon>Anoxybacillus</taxon>
    </lineage>
</organism>
<evidence type="ECO:0000256" key="1">
    <source>
        <dbReference type="ARBA" id="ARBA00005614"/>
    </source>
</evidence>
<feature type="domain" description="Acylphosphatase-like" evidence="8">
    <location>
        <begin position="3"/>
        <end position="90"/>
    </location>
</feature>
<accession>A0ABT9V3L3</accession>
<evidence type="ECO:0000256" key="2">
    <source>
        <dbReference type="ARBA" id="ARBA00012150"/>
    </source>
</evidence>
<dbReference type="EMBL" id="JAUSTU010000007">
    <property type="protein sequence ID" value="MDQ0155548.1"/>
    <property type="molecule type" value="Genomic_DNA"/>
</dbReference>
<feature type="active site" evidence="5">
    <location>
        <position position="18"/>
    </location>
</feature>
<keyword evidence="5 6" id="KW-0378">Hydrolase</keyword>
<dbReference type="InterPro" id="IPR001792">
    <property type="entry name" value="Acylphosphatase-like_dom"/>
</dbReference>
<dbReference type="EC" id="3.6.1.7" evidence="2 5"/>
<evidence type="ECO:0000313" key="10">
    <source>
        <dbReference type="Proteomes" id="UP001231362"/>
    </source>
</evidence>
<evidence type="ECO:0000256" key="7">
    <source>
        <dbReference type="RuleBase" id="RU004168"/>
    </source>
</evidence>
<keyword evidence="10" id="KW-1185">Reference proteome</keyword>
<dbReference type="Gene3D" id="3.30.70.100">
    <property type="match status" value="1"/>
</dbReference>
<comment type="catalytic activity">
    <reaction evidence="4 5 6">
        <text>an acyl phosphate + H2O = a carboxylate + phosphate + H(+)</text>
        <dbReference type="Rhea" id="RHEA:14965"/>
        <dbReference type="ChEBI" id="CHEBI:15377"/>
        <dbReference type="ChEBI" id="CHEBI:15378"/>
        <dbReference type="ChEBI" id="CHEBI:29067"/>
        <dbReference type="ChEBI" id="CHEBI:43474"/>
        <dbReference type="ChEBI" id="CHEBI:59918"/>
        <dbReference type="EC" id="3.6.1.7"/>
    </reaction>
</comment>
<dbReference type="Pfam" id="PF00708">
    <property type="entry name" value="Acylphosphatase"/>
    <property type="match status" value="1"/>
</dbReference>
<dbReference type="PROSITE" id="PS51160">
    <property type="entry name" value="ACYLPHOSPHATASE_3"/>
    <property type="match status" value="1"/>
</dbReference>
<dbReference type="InterPro" id="IPR020456">
    <property type="entry name" value="Acylphosphatase"/>
</dbReference>
<evidence type="ECO:0000256" key="5">
    <source>
        <dbReference type="PROSITE-ProRule" id="PRU00520"/>
    </source>
</evidence>
<dbReference type="Proteomes" id="UP001231362">
    <property type="component" value="Unassembled WGS sequence"/>
</dbReference>
<comment type="caution">
    <text evidence="9">The sequence shown here is derived from an EMBL/GenBank/DDBJ whole genome shotgun (WGS) entry which is preliminary data.</text>
</comment>
<sequence>MVRLHITVGGNVQGVGFRYFTQMKAVQYDITGWVKNSAEGSVEIVAVGDKDNLDQFMNDLRLGTPFSKVTDLKVEEQADTEPFHSFKIRY</sequence>
<evidence type="ECO:0000256" key="3">
    <source>
        <dbReference type="ARBA" id="ARBA00015991"/>
    </source>
</evidence>
<dbReference type="RefSeq" id="WP_307150112.1">
    <property type="nucleotide sequence ID" value="NZ_JAUSTU010000007.1"/>
</dbReference>